<dbReference type="Proteomes" id="UP000279968">
    <property type="component" value="Unassembled WGS sequence"/>
</dbReference>
<dbReference type="EMBL" id="RBAN01000002">
    <property type="protein sequence ID" value="RKN55538.1"/>
    <property type="molecule type" value="Genomic_DNA"/>
</dbReference>
<protein>
    <submittedName>
        <fullName evidence="1">Terpene synthase</fullName>
    </submittedName>
</protein>
<name>A0A3B0A484_9ACTN</name>
<dbReference type="InterPro" id="IPR008949">
    <property type="entry name" value="Isoprenoid_synthase_dom_sf"/>
</dbReference>
<organism evidence="1 2">
    <name type="scientific">Micromonospora costi</name>
    <dbReference type="NCBI Taxonomy" id="1530042"/>
    <lineage>
        <taxon>Bacteria</taxon>
        <taxon>Bacillati</taxon>
        <taxon>Actinomycetota</taxon>
        <taxon>Actinomycetes</taxon>
        <taxon>Micromonosporales</taxon>
        <taxon>Micromonosporaceae</taxon>
        <taxon>Micromonospora</taxon>
    </lineage>
</organism>
<keyword evidence="2" id="KW-1185">Reference proteome</keyword>
<sequence length="296" mass="32662">MDVRPDDELTLAAEQGRICALAAKGQRDLQRLAAGHPELFSARPFDPALYASIAMAMAFSSPWCAPEELRFANRAVLWGFAVDWQVDYLAKSREEVDRITADTLAVVDGADPAAGDPLGRFLAELRDELAGAPGYAQAWAVWRDAVARTLAAMAREWDWREATATGRPPSYAEYLDNADNLACTVVNVAHWIRTGDADIHRRLPELIAASDQVQRVLRLVNDLATHERDREWGDLNAITLVGDPAEVARRAAALTDECRGTLADLAGRYPREARYLGRQLGYTSGFYGSTDFWGAR</sequence>
<dbReference type="AlphaFoldDB" id="A0A3B0A484"/>
<evidence type="ECO:0000313" key="1">
    <source>
        <dbReference type="EMBL" id="RKN55538.1"/>
    </source>
</evidence>
<reference evidence="1 2" key="1">
    <citation type="journal article" date="2015" name="Int. J. Syst. Evol. Microbiol.">
        <title>Micromonospora costi sp. nov., isolated from a leaf of Costus speciosus.</title>
        <authorList>
            <person name="Thawai C."/>
        </authorList>
    </citation>
    <scope>NUCLEOTIDE SEQUENCE [LARGE SCALE GENOMIC DNA]</scope>
    <source>
        <strain evidence="1 2">CS1-12</strain>
    </source>
</reference>
<comment type="caution">
    <text evidence="1">The sequence shown here is derived from an EMBL/GenBank/DDBJ whole genome shotgun (WGS) entry which is preliminary data.</text>
</comment>
<dbReference type="Pfam" id="PF19086">
    <property type="entry name" value="Terpene_syn_C_2"/>
    <property type="match status" value="1"/>
</dbReference>
<dbReference type="Gene3D" id="1.10.600.10">
    <property type="entry name" value="Farnesyl Diphosphate Synthase"/>
    <property type="match status" value="1"/>
</dbReference>
<accession>A0A3B0A484</accession>
<gene>
    <name evidence="1" type="ORF">D7193_12925</name>
</gene>
<evidence type="ECO:0000313" key="2">
    <source>
        <dbReference type="Proteomes" id="UP000279968"/>
    </source>
</evidence>
<proteinExistence type="predicted"/>
<dbReference type="SUPFAM" id="SSF48576">
    <property type="entry name" value="Terpenoid synthases"/>
    <property type="match status" value="1"/>
</dbReference>
<dbReference type="OrthoDB" id="3398195at2"/>